<reference evidence="2" key="1">
    <citation type="submission" date="2013-02" db="EMBL/GenBank/DDBJ databases">
        <title>Comparative genomics of Borrelia species.</title>
        <authorList>
            <person name="Schwan T.G."/>
            <person name="Raffel S.J."/>
            <person name="Porcella S.F."/>
        </authorList>
    </citation>
    <scope>NUCLEOTIDE SEQUENCE</scope>
    <source>
        <strain evidence="2">FR64b</strain>
        <plasmid evidence="2">unnamed</plasmid>
    </source>
</reference>
<protein>
    <submittedName>
        <fullName evidence="2">Uncharacterized protein</fullName>
    </submittedName>
</protein>
<proteinExistence type="predicted"/>
<keyword evidence="1" id="KW-0472">Membrane</keyword>
<keyword evidence="2" id="KW-0614">Plasmid</keyword>
<name>W5SKV9_9SPIR</name>
<gene>
    <name evidence="2" type="ORF">BOM_1183</name>
</gene>
<dbReference type="HOGENOM" id="CLU_197333_0_0_12"/>
<evidence type="ECO:0000256" key="1">
    <source>
        <dbReference type="SAM" id="Phobius"/>
    </source>
</evidence>
<dbReference type="AlphaFoldDB" id="W5SKV9"/>
<dbReference type="EMBL" id="CP004231">
    <property type="protein sequence ID" value="AHH05726.1"/>
    <property type="molecule type" value="Genomic_DNA"/>
</dbReference>
<keyword evidence="1" id="KW-0812">Transmembrane</keyword>
<geneLocation type="plasmid" evidence="2">
    <name>unnamed</name>
</geneLocation>
<sequence>MIYTYNYKFLKKRFKTYMHNTNDLIQLLLGIDGNKLLIIAGLILGLGFLLKPVLKDIISIIIDKRKHNKDNNHHGEAL</sequence>
<organism evidence="2">
    <name type="scientific">Borrelia miyamotoi FR64b</name>
    <dbReference type="NCBI Taxonomy" id="1292392"/>
    <lineage>
        <taxon>Bacteria</taxon>
        <taxon>Pseudomonadati</taxon>
        <taxon>Spirochaetota</taxon>
        <taxon>Spirochaetia</taxon>
        <taxon>Spirochaetales</taxon>
        <taxon>Borreliaceae</taxon>
        <taxon>Borrelia</taxon>
    </lineage>
</organism>
<accession>W5SKV9</accession>
<evidence type="ECO:0000313" key="2">
    <source>
        <dbReference type="EMBL" id="AHH05726.1"/>
    </source>
</evidence>
<keyword evidence="1" id="KW-1133">Transmembrane helix</keyword>
<feature type="transmembrane region" description="Helical" evidence="1">
    <location>
        <begin position="36"/>
        <end position="54"/>
    </location>
</feature>